<dbReference type="AlphaFoldDB" id="A0A820CV52"/>
<evidence type="ECO:0000313" key="4">
    <source>
        <dbReference type="EMBL" id="CAF3846410.1"/>
    </source>
</evidence>
<feature type="non-terminal residue" evidence="5">
    <location>
        <position position="1"/>
    </location>
</feature>
<dbReference type="EMBL" id="CAJOAX010003294">
    <property type="protein sequence ID" value="CAF3846410.1"/>
    <property type="molecule type" value="Genomic_DNA"/>
</dbReference>
<evidence type="ECO:0000313" key="3">
    <source>
        <dbReference type="EMBL" id="CAF1387956.1"/>
    </source>
</evidence>
<organism evidence="5 6">
    <name type="scientific">Rotaria sordida</name>
    <dbReference type="NCBI Taxonomy" id="392033"/>
    <lineage>
        <taxon>Eukaryota</taxon>
        <taxon>Metazoa</taxon>
        <taxon>Spiralia</taxon>
        <taxon>Gnathifera</taxon>
        <taxon>Rotifera</taxon>
        <taxon>Eurotatoria</taxon>
        <taxon>Bdelloidea</taxon>
        <taxon>Philodinida</taxon>
        <taxon>Philodinidae</taxon>
        <taxon>Rotaria</taxon>
    </lineage>
</organism>
<dbReference type="EMBL" id="CAJNOT010001635">
    <property type="protein sequence ID" value="CAF1228818.1"/>
    <property type="molecule type" value="Genomic_DNA"/>
</dbReference>
<comment type="caution">
    <text evidence="5">The sequence shown here is derived from an EMBL/GenBank/DDBJ whole genome shotgun (WGS) entry which is preliminary data.</text>
</comment>
<sequence length="64" mass="7645">MTLTEAERAKRCRGRLKQNTTKYIDLKRKGRERKARKKALMNVNEREKYRDKHRIWGASVDVGV</sequence>
<evidence type="ECO:0000313" key="1">
    <source>
        <dbReference type="EMBL" id="CAF1228818.1"/>
    </source>
</evidence>
<evidence type="ECO:0000313" key="6">
    <source>
        <dbReference type="Proteomes" id="UP000663874"/>
    </source>
</evidence>
<dbReference type="Proteomes" id="UP000663882">
    <property type="component" value="Unassembled WGS sequence"/>
</dbReference>
<evidence type="ECO:0000313" key="5">
    <source>
        <dbReference type="EMBL" id="CAF4223495.1"/>
    </source>
</evidence>
<dbReference type="Proteomes" id="UP000663823">
    <property type="component" value="Unassembled WGS sequence"/>
</dbReference>
<dbReference type="EMBL" id="CAJOBE010018808">
    <property type="protein sequence ID" value="CAF4223495.1"/>
    <property type="molecule type" value="Genomic_DNA"/>
</dbReference>
<dbReference type="Proteomes" id="UP000663874">
    <property type="component" value="Unassembled WGS sequence"/>
</dbReference>
<dbReference type="Proteomes" id="UP000663889">
    <property type="component" value="Unassembled WGS sequence"/>
</dbReference>
<proteinExistence type="predicted"/>
<name>A0A820CV52_9BILA</name>
<reference evidence="5" key="1">
    <citation type="submission" date="2021-02" db="EMBL/GenBank/DDBJ databases">
        <authorList>
            <person name="Nowell W R."/>
        </authorList>
    </citation>
    <scope>NUCLEOTIDE SEQUENCE</scope>
</reference>
<feature type="non-terminal residue" evidence="5">
    <location>
        <position position="64"/>
    </location>
</feature>
<protein>
    <submittedName>
        <fullName evidence="5">Uncharacterized protein</fullName>
    </submittedName>
</protein>
<evidence type="ECO:0000313" key="2">
    <source>
        <dbReference type="EMBL" id="CAF1266220.1"/>
    </source>
</evidence>
<dbReference type="EMBL" id="CAJNOU010001896">
    <property type="protein sequence ID" value="CAF1266220.1"/>
    <property type="molecule type" value="Genomic_DNA"/>
</dbReference>
<accession>A0A820CV52</accession>
<dbReference type="Proteomes" id="UP000663864">
    <property type="component" value="Unassembled WGS sequence"/>
</dbReference>
<dbReference type="EMBL" id="CAJNOO010004626">
    <property type="protein sequence ID" value="CAF1387956.1"/>
    <property type="molecule type" value="Genomic_DNA"/>
</dbReference>
<gene>
    <name evidence="5" type="ORF">FNK824_LOCUS37360</name>
    <name evidence="4" type="ORF">OTI717_LOCUS20901</name>
    <name evidence="3" type="ORF">RFH988_LOCUS34197</name>
    <name evidence="2" type="ORF">SEV965_LOCUS24505</name>
    <name evidence="1" type="ORF">ZHD862_LOCUS24259</name>
</gene>